<evidence type="ECO:0000313" key="1">
    <source>
        <dbReference type="Proteomes" id="UP000095286"/>
    </source>
</evidence>
<organism evidence="1 2">
    <name type="scientific">Rhabditophanes sp. KR3021</name>
    <dbReference type="NCBI Taxonomy" id="114890"/>
    <lineage>
        <taxon>Eukaryota</taxon>
        <taxon>Metazoa</taxon>
        <taxon>Ecdysozoa</taxon>
        <taxon>Nematoda</taxon>
        <taxon>Chromadorea</taxon>
        <taxon>Rhabditida</taxon>
        <taxon>Tylenchina</taxon>
        <taxon>Panagrolaimomorpha</taxon>
        <taxon>Strongyloidoidea</taxon>
        <taxon>Alloionematidae</taxon>
        <taxon>Rhabditophanes</taxon>
    </lineage>
</organism>
<proteinExistence type="predicted"/>
<protein>
    <submittedName>
        <fullName evidence="2">ML domain-containing protein</fullName>
    </submittedName>
</protein>
<accession>A0AC35TLQ0</accession>
<dbReference type="WBParaSite" id="RSKR_0000188500.1">
    <property type="protein sequence ID" value="RSKR_0000188500.1"/>
    <property type="gene ID" value="RSKR_0000188500"/>
</dbReference>
<name>A0AC35TLQ0_9BILA</name>
<sequence length="180" mass="19597">MFSKLAAVLLLAAFVATTYGCDKFPNNTATALNWFNCPDSGNIVFHTLVSKDASGNSEYPVKLKEPVYINVNLDNNGATYTNIQLDVTLYQWGGWEGCKWSKVPTFGLLNGQDACANGVPCPIKQGKNQNLKIVIDFSKYDAIIGLLQNDAPYQLQYVLTDKASGQTSCTVVQARSLTTA</sequence>
<evidence type="ECO:0000313" key="2">
    <source>
        <dbReference type="WBParaSite" id="RSKR_0000188500.1"/>
    </source>
</evidence>
<dbReference type="Proteomes" id="UP000095286">
    <property type="component" value="Unplaced"/>
</dbReference>
<reference evidence="2" key="1">
    <citation type="submission" date="2016-11" db="UniProtKB">
        <authorList>
            <consortium name="WormBaseParasite"/>
        </authorList>
    </citation>
    <scope>IDENTIFICATION</scope>
    <source>
        <strain evidence="2">KR3021</strain>
    </source>
</reference>